<name>A0A5C2S227_9APHY</name>
<evidence type="ECO:0000313" key="4">
    <source>
        <dbReference type="EMBL" id="RPD56879.1"/>
    </source>
</evidence>
<keyword evidence="5" id="KW-1185">Reference proteome</keyword>
<protein>
    <recommendedName>
        <fullName evidence="6">MARVEL domain-containing protein</fullName>
    </recommendedName>
</protein>
<dbReference type="STRING" id="1328759.A0A5C2S227"/>
<sequence>MYAGRHAAISLASIYVLAALPSAQAYCYIDGFGRERCTLSTGARIGIAIASVAAVLILFGVLRSMRARATRRQNLAYVNTSAVAGAVLPAGPPPGYPPPGGYTPGYYPQDGGSPYVPPGGLGYAPQYPPQTYYSPQPGNVQQYAPPAGPPPGHQPQYAPPPGPPPFVDQKA</sequence>
<accession>A0A5C2S227</accession>
<organism evidence="4 5">
    <name type="scientific">Lentinus tigrinus ALCF2SS1-6</name>
    <dbReference type="NCBI Taxonomy" id="1328759"/>
    <lineage>
        <taxon>Eukaryota</taxon>
        <taxon>Fungi</taxon>
        <taxon>Dikarya</taxon>
        <taxon>Basidiomycota</taxon>
        <taxon>Agaricomycotina</taxon>
        <taxon>Agaricomycetes</taxon>
        <taxon>Polyporales</taxon>
        <taxon>Polyporaceae</taxon>
        <taxon>Lentinus</taxon>
    </lineage>
</organism>
<gene>
    <name evidence="4" type="ORF">L227DRAFT_578541</name>
</gene>
<keyword evidence="2" id="KW-1133">Transmembrane helix</keyword>
<dbReference type="AlphaFoldDB" id="A0A5C2S227"/>
<proteinExistence type="predicted"/>
<reference evidence="4" key="1">
    <citation type="journal article" date="2018" name="Genome Biol. Evol.">
        <title>Genomics and development of Lentinus tigrinus, a white-rot wood-decaying mushroom with dimorphic fruiting bodies.</title>
        <authorList>
            <person name="Wu B."/>
            <person name="Xu Z."/>
            <person name="Knudson A."/>
            <person name="Carlson A."/>
            <person name="Chen N."/>
            <person name="Kovaka S."/>
            <person name="LaButti K."/>
            <person name="Lipzen A."/>
            <person name="Pennachio C."/>
            <person name="Riley R."/>
            <person name="Schakwitz W."/>
            <person name="Umezawa K."/>
            <person name="Ohm R.A."/>
            <person name="Grigoriev I.V."/>
            <person name="Nagy L.G."/>
            <person name="Gibbons J."/>
            <person name="Hibbett D."/>
        </authorList>
    </citation>
    <scope>NUCLEOTIDE SEQUENCE [LARGE SCALE GENOMIC DNA]</scope>
    <source>
        <strain evidence="4">ALCF2SS1-6</strain>
    </source>
</reference>
<feature type="compositionally biased region" description="Low complexity" evidence="1">
    <location>
        <begin position="129"/>
        <end position="145"/>
    </location>
</feature>
<evidence type="ECO:0000256" key="1">
    <source>
        <dbReference type="SAM" id="MobiDB-lite"/>
    </source>
</evidence>
<evidence type="ECO:0000313" key="5">
    <source>
        <dbReference type="Proteomes" id="UP000313359"/>
    </source>
</evidence>
<dbReference type="EMBL" id="ML122285">
    <property type="protein sequence ID" value="RPD56879.1"/>
    <property type="molecule type" value="Genomic_DNA"/>
</dbReference>
<evidence type="ECO:0000256" key="3">
    <source>
        <dbReference type="SAM" id="SignalP"/>
    </source>
</evidence>
<evidence type="ECO:0008006" key="6">
    <source>
        <dbReference type="Google" id="ProtNLM"/>
    </source>
</evidence>
<feature type="compositionally biased region" description="Pro residues" evidence="1">
    <location>
        <begin position="146"/>
        <end position="171"/>
    </location>
</feature>
<feature type="transmembrane region" description="Helical" evidence="2">
    <location>
        <begin position="41"/>
        <end position="62"/>
    </location>
</feature>
<evidence type="ECO:0000256" key="2">
    <source>
        <dbReference type="SAM" id="Phobius"/>
    </source>
</evidence>
<keyword evidence="3" id="KW-0732">Signal</keyword>
<dbReference type="OrthoDB" id="2758522at2759"/>
<dbReference type="Proteomes" id="UP000313359">
    <property type="component" value="Unassembled WGS sequence"/>
</dbReference>
<feature type="signal peptide" evidence="3">
    <location>
        <begin position="1"/>
        <end position="25"/>
    </location>
</feature>
<keyword evidence="2" id="KW-0472">Membrane</keyword>
<feature type="chain" id="PRO_5023137382" description="MARVEL domain-containing protein" evidence="3">
    <location>
        <begin position="26"/>
        <end position="171"/>
    </location>
</feature>
<feature type="region of interest" description="Disordered" evidence="1">
    <location>
        <begin position="94"/>
        <end position="171"/>
    </location>
</feature>
<keyword evidence="2" id="KW-0812">Transmembrane</keyword>